<evidence type="ECO:0000259" key="2">
    <source>
        <dbReference type="PROSITE" id="PS51724"/>
    </source>
</evidence>
<gene>
    <name evidence="3" type="ORF">ACFSNB_01055</name>
</gene>
<dbReference type="RefSeq" id="WP_377313640.1">
    <property type="nucleotide sequence ID" value="NZ_JBHUIY010000001.1"/>
</dbReference>
<protein>
    <submittedName>
        <fullName evidence="3">SPOR domain-containing protein</fullName>
    </submittedName>
</protein>
<dbReference type="Proteomes" id="UP001597296">
    <property type="component" value="Unassembled WGS sequence"/>
</dbReference>
<evidence type="ECO:0000313" key="3">
    <source>
        <dbReference type="EMBL" id="MFD2232385.1"/>
    </source>
</evidence>
<keyword evidence="4" id="KW-1185">Reference proteome</keyword>
<dbReference type="Gene3D" id="3.30.70.1070">
    <property type="entry name" value="Sporulation related repeat"/>
    <property type="match status" value="1"/>
</dbReference>
<feature type="non-terminal residue" evidence="3">
    <location>
        <position position="1"/>
    </location>
</feature>
<evidence type="ECO:0000256" key="1">
    <source>
        <dbReference type="SAM" id="MobiDB-lite"/>
    </source>
</evidence>
<feature type="compositionally biased region" description="Pro residues" evidence="1">
    <location>
        <begin position="1"/>
        <end position="18"/>
    </location>
</feature>
<organism evidence="3 4">
    <name type="scientific">Phaeospirillum tilakii</name>
    <dbReference type="NCBI Taxonomy" id="741673"/>
    <lineage>
        <taxon>Bacteria</taxon>
        <taxon>Pseudomonadati</taxon>
        <taxon>Pseudomonadota</taxon>
        <taxon>Alphaproteobacteria</taxon>
        <taxon>Rhodospirillales</taxon>
        <taxon>Rhodospirillaceae</taxon>
        <taxon>Phaeospirillum</taxon>
    </lineage>
</organism>
<dbReference type="InterPro" id="IPR007730">
    <property type="entry name" value="SPOR-like_dom"/>
</dbReference>
<comment type="caution">
    <text evidence="3">The sequence shown here is derived from an EMBL/GenBank/DDBJ whole genome shotgun (WGS) entry which is preliminary data.</text>
</comment>
<sequence>PAPPPAPHPAPAAAPAPAAPARSGGGGFLIQLGAVRAADQAGKEWARIQKANADLLGGLTSDIVRVDLGEKGVFWRIRAGGLDEASARQICASLQSRHQGCIVARR</sequence>
<dbReference type="InterPro" id="IPR036680">
    <property type="entry name" value="SPOR-like_sf"/>
</dbReference>
<feature type="domain" description="SPOR" evidence="2">
    <location>
        <begin position="22"/>
        <end position="106"/>
    </location>
</feature>
<feature type="region of interest" description="Disordered" evidence="1">
    <location>
        <begin position="1"/>
        <end position="22"/>
    </location>
</feature>
<reference evidence="4" key="1">
    <citation type="journal article" date="2019" name="Int. J. Syst. Evol. Microbiol.">
        <title>The Global Catalogue of Microorganisms (GCM) 10K type strain sequencing project: providing services to taxonomists for standard genome sequencing and annotation.</title>
        <authorList>
            <consortium name="The Broad Institute Genomics Platform"/>
            <consortium name="The Broad Institute Genome Sequencing Center for Infectious Disease"/>
            <person name="Wu L."/>
            <person name="Ma J."/>
        </authorList>
    </citation>
    <scope>NUCLEOTIDE SEQUENCE [LARGE SCALE GENOMIC DNA]</scope>
    <source>
        <strain evidence="4">KCTC 15012</strain>
    </source>
</reference>
<name>A0ABW5C549_9PROT</name>
<dbReference type="PROSITE" id="PS51724">
    <property type="entry name" value="SPOR"/>
    <property type="match status" value="1"/>
</dbReference>
<dbReference type="SUPFAM" id="SSF110997">
    <property type="entry name" value="Sporulation related repeat"/>
    <property type="match status" value="1"/>
</dbReference>
<evidence type="ECO:0000313" key="4">
    <source>
        <dbReference type="Proteomes" id="UP001597296"/>
    </source>
</evidence>
<dbReference type="EMBL" id="JBHUIY010000001">
    <property type="protein sequence ID" value="MFD2232385.1"/>
    <property type="molecule type" value="Genomic_DNA"/>
</dbReference>
<accession>A0ABW5C549</accession>
<dbReference type="Pfam" id="PF05036">
    <property type="entry name" value="SPOR"/>
    <property type="match status" value="1"/>
</dbReference>
<proteinExistence type="predicted"/>